<evidence type="ECO:0000256" key="9">
    <source>
        <dbReference type="ARBA" id="ARBA00023010"/>
    </source>
</evidence>
<feature type="region of interest" description="Disordered" evidence="13">
    <location>
        <begin position="158"/>
        <end position="193"/>
    </location>
</feature>
<evidence type="ECO:0000256" key="7">
    <source>
        <dbReference type="ARBA" id="ARBA00022946"/>
    </source>
</evidence>
<evidence type="ECO:0000313" key="14">
    <source>
        <dbReference type="EMBL" id="KAH7276462.1"/>
    </source>
</evidence>
<evidence type="ECO:0000256" key="13">
    <source>
        <dbReference type="SAM" id="MobiDB-lite"/>
    </source>
</evidence>
<comment type="caution">
    <text evidence="14">The sequence shown here is derived from an EMBL/GenBank/DDBJ whole genome shotgun (WGS) entry which is preliminary data.</text>
</comment>
<dbReference type="GO" id="GO:0009535">
    <property type="term" value="C:chloroplast thylakoid membrane"/>
    <property type="evidence" value="ECO:0007669"/>
    <property type="project" value="UniProtKB-SubCell"/>
</dbReference>
<feature type="compositionally biased region" description="Polar residues" evidence="13">
    <location>
        <begin position="233"/>
        <end position="249"/>
    </location>
</feature>
<evidence type="ECO:0000256" key="1">
    <source>
        <dbReference type="ARBA" id="ARBA00004581"/>
    </source>
</evidence>
<dbReference type="Gene3D" id="1.20.5.3310">
    <property type="match status" value="1"/>
</dbReference>
<keyword evidence="3" id="KW-0150">Chloroplast</keyword>
<keyword evidence="4" id="KW-0934">Plastid</keyword>
<dbReference type="PRINTS" id="PR01506">
    <property type="entry name" value="TATBPROTEIN"/>
</dbReference>
<sequence length="249" mass="26760">MAGSSVVLPASQAITGTACLRREAVASLSMTSLRVGGHQLRLALLPKSSFFAWEARTHLGSSSLKTFLSLQGCLFTPGHVSRRVVYASLFGVGAPEALVIAVVALLVFGPRGLAEVARTIGKSLRAFQPTIRELQQISRDFKDTLEQEIGLDELRMMDTRPSQPVYKPDKPPQASADGQIAGESVEPRAYSTEDYVRVTEEQAKVLVPEDQRKAAEAAAWGGSPPSAKVQAEESVQQVDEVANNVSNSQ</sequence>
<evidence type="ECO:0000256" key="5">
    <source>
        <dbReference type="ARBA" id="ARBA00022692"/>
    </source>
</evidence>
<dbReference type="PANTHER" id="PTHR33162">
    <property type="entry name" value="SEC-INDEPENDENT PROTEIN TRANSLOCASE PROTEIN TATA, CHLOROPLASTIC"/>
    <property type="match status" value="1"/>
</dbReference>
<dbReference type="FunFam" id="1.20.5.3310:FF:000003">
    <property type="entry name" value="Sec-independent protein translocase protein TATB, chloroplastic"/>
    <property type="match status" value="1"/>
</dbReference>
<evidence type="ECO:0000256" key="11">
    <source>
        <dbReference type="ARBA" id="ARBA00023136"/>
    </source>
</evidence>
<comment type="function">
    <text evidence="12">Part of the twin-arginine translocation (Tat) system that transports large folded proteins containing a characteristic twin-arginine motif in their signal peptide across the thylakoid membrane. Involved in delta pH-dependent protein transport required for chloroplast development, especially thylakoid membrane formation. TATC and TATB mediate precursor recognition, whereas TATA facilitates translocation.</text>
</comment>
<evidence type="ECO:0000256" key="6">
    <source>
        <dbReference type="ARBA" id="ARBA00022927"/>
    </source>
</evidence>
<dbReference type="Proteomes" id="UP000825935">
    <property type="component" value="Chromosome 39"/>
</dbReference>
<keyword evidence="5" id="KW-0812">Transmembrane</keyword>
<evidence type="ECO:0000256" key="12">
    <source>
        <dbReference type="ARBA" id="ARBA00025340"/>
    </source>
</evidence>
<accession>A0A8T2PY27</accession>
<dbReference type="OrthoDB" id="2017985at2759"/>
<dbReference type="GO" id="GO:0006886">
    <property type="term" value="P:intracellular protein transport"/>
    <property type="evidence" value="ECO:0007669"/>
    <property type="project" value="UniProtKB-ARBA"/>
</dbReference>
<dbReference type="Pfam" id="PF02416">
    <property type="entry name" value="TatA_B_E"/>
    <property type="match status" value="1"/>
</dbReference>
<protein>
    <recommendedName>
        <fullName evidence="16">Sec-independent protein translocase protein TATB, chloroplastic</fullName>
    </recommendedName>
</protein>
<evidence type="ECO:0000256" key="8">
    <source>
        <dbReference type="ARBA" id="ARBA00022989"/>
    </source>
</evidence>
<dbReference type="InterPro" id="IPR003369">
    <property type="entry name" value="TatA/B/E"/>
</dbReference>
<keyword evidence="7" id="KW-0809">Transit peptide</keyword>
<evidence type="ECO:0000256" key="3">
    <source>
        <dbReference type="ARBA" id="ARBA00022528"/>
    </source>
</evidence>
<keyword evidence="8" id="KW-1133">Transmembrane helix</keyword>
<evidence type="ECO:0000256" key="4">
    <source>
        <dbReference type="ARBA" id="ARBA00022640"/>
    </source>
</evidence>
<keyword evidence="9" id="KW-0811">Translocation</keyword>
<keyword evidence="2" id="KW-0813">Transport</keyword>
<evidence type="ECO:0000313" key="15">
    <source>
        <dbReference type="Proteomes" id="UP000825935"/>
    </source>
</evidence>
<proteinExistence type="predicted"/>
<keyword evidence="11" id="KW-0472">Membrane</keyword>
<dbReference type="AlphaFoldDB" id="A0A8T2PY27"/>
<keyword evidence="15" id="KW-1185">Reference proteome</keyword>
<keyword evidence="6" id="KW-0653">Protein transport</keyword>
<comment type="subcellular location">
    <subcellularLocation>
        <location evidence="1">Plastid</location>
        <location evidence="1">Chloroplast thylakoid membrane</location>
        <topology evidence="1">Single-pass membrane protein</topology>
    </subcellularLocation>
</comment>
<evidence type="ECO:0000256" key="10">
    <source>
        <dbReference type="ARBA" id="ARBA00023078"/>
    </source>
</evidence>
<organism evidence="14 15">
    <name type="scientific">Ceratopteris richardii</name>
    <name type="common">Triangle waterfern</name>
    <dbReference type="NCBI Taxonomy" id="49495"/>
    <lineage>
        <taxon>Eukaryota</taxon>
        <taxon>Viridiplantae</taxon>
        <taxon>Streptophyta</taxon>
        <taxon>Embryophyta</taxon>
        <taxon>Tracheophyta</taxon>
        <taxon>Polypodiopsida</taxon>
        <taxon>Polypodiidae</taxon>
        <taxon>Polypodiales</taxon>
        <taxon>Pteridineae</taxon>
        <taxon>Pteridaceae</taxon>
        <taxon>Parkerioideae</taxon>
        <taxon>Ceratopteris</taxon>
    </lineage>
</organism>
<evidence type="ECO:0008006" key="16">
    <source>
        <dbReference type="Google" id="ProtNLM"/>
    </source>
</evidence>
<dbReference type="PANTHER" id="PTHR33162:SF3">
    <property type="entry name" value="SEC-INDEPENDENT PROTEIN TRANSLOCASE PROTEIN TATB, CHLOROPLASTIC"/>
    <property type="match status" value="1"/>
</dbReference>
<reference evidence="14" key="1">
    <citation type="submission" date="2021-08" db="EMBL/GenBank/DDBJ databases">
        <title>WGS assembly of Ceratopteris richardii.</title>
        <authorList>
            <person name="Marchant D.B."/>
            <person name="Chen G."/>
            <person name="Jenkins J."/>
            <person name="Shu S."/>
            <person name="Leebens-Mack J."/>
            <person name="Grimwood J."/>
            <person name="Schmutz J."/>
            <person name="Soltis P."/>
            <person name="Soltis D."/>
            <person name="Chen Z.-H."/>
        </authorList>
    </citation>
    <scope>NUCLEOTIDE SEQUENCE</scope>
    <source>
        <strain evidence="14">Whitten #5841</strain>
        <tissue evidence="14">Leaf</tissue>
    </source>
</reference>
<dbReference type="EMBL" id="CM035444">
    <property type="protein sequence ID" value="KAH7276462.1"/>
    <property type="molecule type" value="Genomic_DNA"/>
</dbReference>
<keyword evidence="10" id="KW-0793">Thylakoid</keyword>
<feature type="region of interest" description="Disordered" evidence="13">
    <location>
        <begin position="207"/>
        <end position="249"/>
    </location>
</feature>
<evidence type="ECO:0000256" key="2">
    <source>
        <dbReference type="ARBA" id="ARBA00022448"/>
    </source>
</evidence>
<name>A0A8T2PY27_CERRI</name>
<gene>
    <name evidence="14" type="ORF">KP509_39G008300</name>
</gene>